<evidence type="ECO:0000256" key="2">
    <source>
        <dbReference type="ARBA" id="ARBA00022737"/>
    </source>
</evidence>
<gene>
    <name evidence="5" type="ORF">M406DRAFT_48762</name>
</gene>
<evidence type="ECO:0000313" key="5">
    <source>
        <dbReference type="EMBL" id="KAF3763618.1"/>
    </source>
</evidence>
<comment type="pathway">
    <text evidence="3">Protein modification.</text>
</comment>
<dbReference type="Proteomes" id="UP000803844">
    <property type="component" value="Unassembled WGS sequence"/>
</dbReference>
<evidence type="ECO:0000256" key="1">
    <source>
        <dbReference type="ARBA" id="ARBA00022574"/>
    </source>
</evidence>
<dbReference type="PANTHER" id="PTHR46042:SF1">
    <property type="entry name" value="DIPHTHINE METHYLTRANSFERASE"/>
    <property type="match status" value="1"/>
</dbReference>
<keyword evidence="6" id="KW-1185">Reference proteome</keyword>
<dbReference type="GO" id="GO:0017183">
    <property type="term" value="P:protein histidyl modification to diphthamide"/>
    <property type="evidence" value="ECO:0007669"/>
    <property type="project" value="TreeGrafter"/>
</dbReference>
<comment type="caution">
    <text evidence="5">The sequence shown here is derived from an EMBL/GenBank/DDBJ whole genome shotgun (WGS) entry which is preliminary data.</text>
</comment>
<feature type="region of interest" description="Disordered" evidence="4">
    <location>
        <begin position="224"/>
        <end position="245"/>
    </location>
</feature>
<dbReference type="GO" id="GO:0005737">
    <property type="term" value="C:cytoplasm"/>
    <property type="evidence" value="ECO:0007669"/>
    <property type="project" value="TreeGrafter"/>
</dbReference>
<dbReference type="EMBL" id="MU032349">
    <property type="protein sequence ID" value="KAF3763618.1"/>
    <property type="molecule type" value="Genomic_DNA"/>
</dbReference>
<dbReference type="GO" id="GO:0061685">
    <property type="term" value="F:diphthine methylesterase activity"/>
    <property type="evidence" value="ECO:0007669"/>
    <property type="project" value="TreeGrafter"/>
</dbReference>
<dbReference type="GeneID" id="63841503"/>
<dbReference type="PANTHER" id="PTHR46042">
    <property type="entry name" value="DIPHTHINE METHYLTRANSFERASE"/>
    <property type="match status" value="1"/>
</dbReference>
<dbReference type="InterPro" id="IPR036322">
    <property type="entry name" value="WD40_repeat_dom_sf"/>
</dbReference>
<reference evidence="5" key="1">
    <citation type="journal article" date="2020" name="Phytopathology">
        <title>Genome sequence of the chestnut blight fungus Cryphonectria parasitica EP155: A fundamental resource for an archetypical invasive plant pathogen.</title>
        <authorList>
            <person name="Crouch J.A."/>
            <person name="Dawe A."/>
            <person name="Aerts A."/>
            <person name="Barry K."/>
            <person name="Churchill A.C.L."/>
            <person name="Grimwood J."/>
            <person name="Hillman B."/>
            <person name="Milgroom M.G."/>
            <person name="Pangilinan J."/>
            <person name="Smith M."/>
            <person name="Salamov A."/>
            <person name="Schmutz J."/>
            <person name="Yadav J."/>
            <person name="Grigoriev I.V."/>
            <person name="Nuss D."/>
        </authorList>
    </citation>
    <scope>NUCLEOTIDE SEQUENCE</scope>
    <source>
        <strain evidence="5">EP155</strain>
    </source>
</reference>
<keyword evidence="1" id="KW-0853">WD repeat</keyword>
<feature type="region of interest" description="Disordered" evidence="4">
    <location>
        <begin position="44"/>
        <end position="74"/>
    </location>
</feature>
<dbReference type="SUPFAM" id="SSF50978">
    <property type="entry name" value="WD40 repeat-like"/>
    <property type="match status" value="1"/>
</dbReference>
<feature type="compositionally biased region" description="Pro residues" evidence="4">
    <location>
        <begin position="227"/>
        <end position="244"/>
    </location>
</feature>
<protein>
    <submittedName>
        <fullName evidence="5">Uncharacterized protein</fullName>
    </submittedName>
</protein>
<dbReference type="AlphaFoldDB" id="A0A9P4XZ10"/>
<dbReference type="Gene3D" id="2.130.10.10">
    <property type="entry name" value="YVTN repeat-like/Quinoprotein amine dehydrogenase"/>
    <property type="match status" value="1"/>
</dbReference>
<feature type="region of interest" description="Disordered" evidence="4">
    <location>
        <begin position="130"/>
        <end position="153"/>
    </location>
</feature>
<dbReference type="OrthoDB" id="1930760at2759"/>
<feature type="compositionally biased region" description="Basic and acidic residues" evidence="4">
    <location>
        <begin position="142"/>
        <end position="153"/>
    </location>
</feature>
<sequence length="472" mass="50792">MASLQGESISSMQSMVLDLPPSCIEFCPAHPSYFVVGTYHLEKEADEPPSSTETPGDNDEDPSETKAGSQSQSRNGSLIVFELQDGQVHAVQTIPQPSAVFDLHFQPQGDKGDICAAVSSTGTISFFKLLPPSPPAGTGPRGQDDETSEPRGEILRPLSVLRIPDLGEDILFTYFAWHPTDAGLMAITTAGGQVILVQIHDDYQGLDVSHESLLEHSMEAWVAAFSSPPPPPPSPPAESTPPPYTVFSGGDDSALKYTTLNSSFNPYTPTLTPYPAITLTNHTAGVTALLPLYLPASPHHHHQHLILLLTGSYDDTLRVFTIEPLHTTYGARKATLLAEINLGGGVWRLNAIGNPVAVAGRGGAWEVIVLASCMHAGPRVLRIRGVGGQEEEEEEGGGRGAAVNVNVEVDVLGRFEEHKSMNYGSDWSRIESRLVPSAGEKRGEVLCVSTSFYDRLLCVWKCKLPAREGDIN</sequence>
<evidence type="ECO:0000313" key="6">
    <source>
        <dbReference type="Proteomes" id="UP000803844"/>
    </source>
</evidence>
<keyword evidence="2" id="KW-0677">Repeat</keyword>
<dbReference type="InterPro" id="IPR015943">
    <property type="entry name" value="WD40/YVTN_repeat-like_dom_sf"/>
</dbReference>
<evidence type="ECO:0000256" key="3">
    <source>
        <dbReference type="ARBA" id="ARBA00043952"/>
    </source>
</evidence>
<accession>A0A9P4XZ10</accession>
<organism evidence="5 6">
    <name type="scientific">Cryphonectria parasitica (strain ATCC 38755 / EP155)</name>
    <dbReference type="NCBI Taxonomy" id="660469"/>
    <lineage>
        <taxon>Eukaryota</taxon>
        <taxon>Fungi</taxon>
        <taxon>Dikarya</taxon>
        <taxon>Ascomycota</taxon>
        <taxon>Pezizomycotina</taxon>
        <taxon>Sordariomycetes</taxon>
        <taxon>Sordariomycetidae</taxon>
        <taxon>Diaporthales</taxon>
        <taxon>Cryphonectriaceae</taxon>
        <taxon>Cryphonectria-Endothia species complex</taxon>
        <taxon>Cryphonectria</taxon>
    </lineage>
</organism>
<evidence type="ECO:0000256" key="4">
    <source>
        <dbReference type="SAM" id="MobiDB-lite"/>
    </source>
</evidence>
<dbReference type="RefSeq" id="XP_040774579.1">
    <property type="nucleotide sequence ID" value="XM_040924374.1"/>
</dbReference>
<dbReference type="InterPro" id="IPR052415">
    <property type="entry name" value="Diphthine_MTase"/>
</dbReference>
<name>A0A9P4XZ10_CRYP1</name>
<proteinExistence type="predicted"/>